<dbReference type="AlphaFoldDB" id="A0A166GFE5"/>
<keyword evidence="2" id="KW-1185">Reference proteome</keyword>
<reference evidence="1 2" key="1">
    <citation type="journal article" date="2016" name="Mol. Biol. Evol.">
        <title>Comparative Genomics of Early-Diverging Mushroom-Forming Fungi Provides Insights into the Origins of Lignocellulose Decay Capabilities.</title>
        <authorList>
            <person name="Nagy L.G."/>
            <person name="Riley R."/>
            <person name="Tritt A."/>
            <person name="Adam C."/>
            <person name="Daum C."/>
            <person name="Floudas D."/>
            <person name="Sun H."/>
            <person name="Yadav J.S."/>
            <person name="Pangilinan J."/>
            <person name="Larsson K.H."/>
            <person name="Matsuura K."/>
            <person name="Barry K."/>
            <person name="Labutti K."/>
            <person name="Kuo R."/>
            <person name="Ohm R.A."/>
            <person name="Bhattacharya S.S."/>
            <person name="Shirouzu T."/>
            <person name="Yoshinaga Y."/>
            <person name="Martin F.M."/>
            <person name="Grigoriev I.V."/>
            <person name="Hibbett D.S."/>
        </authorList>
    </citation>
    <scope>NUCLEOTIDE SEQUENCE [LARGE SCALE GENOMIC DNA]</scope>
    <source>
        <strain evidence="1 2">CBS 109695</strain>
    </source>
</reference>
<gene>
    <name evidence="1" type="ORF">FIBSPDRAFT_894017</name>
</gene>
<sequence length="156" mass="18447">MYEMLTLKSKPDIITHKPKLMYIDMICASRIYMFQSCQAESHLPTLQFLLIMIEPKRTKIFGLYSHEDLTIDITMDDELSYLKWAIELLNNSLIVSRGTENKAKVFDMNILIRRSDLSKTETKILNKNYNKLLEIMNQWRGTCTIKNHKERVPHSY</sequence>
<evidence type="ECO:0000313" key="1">
    <source>
        <dbReference type="EMBL" id="KZP17777.1"/>
    </source>
</evidence>
<evidence type="ECO:0000313" key="2">
    <source>
        <dbReference type="Proteomes" id="UP000076532"/>
    </source>
</evidence>
<proteinExistence type="predicted"/>
<accession>A0A166GFE5</accession>
<organism evidence="1 2">
    <name type="scientific">Athelia psychrophila</name>
    <dbReference type="NCBI Taxonomy" id="1759441"/>
    <lineage>
        <taxon>Eukaryota</taxon>
        <taxon>Fungi</taxon>
        <taxon>Dikarya</taxon>
        <taxon>Basidiomycota</taxon>
        <taxon>Agaricomycotina</taxon>
        <taxon>Agaricomycetes</taxon>
        <taxon>Agaricomycetidae</taxon>
        <taxon>Atheliales</taxon>
        <taxon>Atheliaceae</taxon>
        <taxon>Athelia</taxon>
    </lineage>
</organism>
<dbReference type="EMBL" id="KV417579">
    <property type="protein sequence ID" value="KZP17777.1"/>
    <property type="molecule type" value="Genomic_DNA"/>
</dbReference>
<name>A0A166GFE5_9AGAM</name>
<protein>
    <submittedName>
        <fullName evidence="1">Uncharacterized protein</fullName>
    </submittedName>
</protein>
<dbReference type="Proteomes" id="UP000076532">
    <property type="component" value="Unassembled WGS sequence"/>
</dbReference>